<reference evidence="2" key="1">
    <citation type="submission" date="2013-12" db="EMBL/GenBank/DDBJ databases">
        <authorList>
            <person name="Omoto C.K."/>
            <person name="Sibley D."/>
            <person name="Venepally P."/>
            <person name="Hadjithomas M."/>
            <person name="Karamycheva S."/>
            <person name="Brunk B."/>
            <person name="Roos D."/>
            <person name="Caler E."/>
            <person name="Lorenzi H."/>
        </authorList>
    </citation>
    <scope>NUCLEOTIDE SEQUENCE</scope>
</reference>
<dbReference type="RefSeq" id="XP_011130154.1">
    <property type="nucleotide sequence ID" value="XM_011131852.1"/>
</dbReference>
<proteinExistence type="predicted"/>
<protein>
    <recommendedName>
        <fullName evidence="4">Transmembrane protein</fullName>
    </recommendedName>
</protein>
<feature type="signal peptide" evidence="1">
    <location>
        <begin position="1"/>
        <end position="17"/>
    </location>
</feature>
<dbReference type="GeneID" id="22912439"/>
<evidence type="ECO:0000313" key="2">
    <source>
        <dbReference type="EMBL" id="EZG67805.1"/>
    </source>
</evidence>
<evidence type="ECO:0000256" key="1">
    <source>
        <dbReference type="SAM" id="SignalP"/>
    </source>
</evidence>
<keyword evidence="1" id="KW-0732">Signal</keyword>
<comment type="caution">
    <text evidence="2">The sequence shown here is derived from an EMBL/GenBank/DDBJ whole genome shotgun (WGS) entry which is preliminary data.</text>
</comment>
<accession>A0A023B7T9</accession>
<keyword evidence="3" id="KW-1185">Reference proteome</keyword>
<dbReference type="VEuPathDB" id="CryptoDB:GNI_066340"/>
<sequence>MFGKAAGLLGLLLGCCAEDPVKVAPISLVVPAYVEDIPRLPIFAGSVGTQTVQPAEVILVINIPLSSNYQGPLFFPGEEEFDFSNFTGVAWAPRADEEKKALNTLYKEIGYIMNDVFVKTPAVRVWTRTDEHSDEENRLFGASKTLVSSQLISFFTPSDLMHPKRIETLWHQFEASESDVILHGAMTLICNKSILENYNQYLVKVENDQLSSLSSSRIRPEAFPASESQDGDLAADMQLPLHTSWFTVRPWVLGKFPMEEHIGTQTWMRGLDDSVTVTYLNAALGAMLDFSQHDWSGEKRQHLHSSQCDFSTFTCSH</sequence>
<gene>
    <name evidence="2" type="ORF">GNI_066340</name>
</gene>
<organism evidence="2 3">
    <name type="scientific">Gregarina niphandrodes</name>
    <name type="common">Septate eugregarine</name>
    <dbReference type="NCBI Taxonomy" id="110365"/>
    <lineage>
        <taxon>Eukaryota</taxon>
        <taxon>Sar</taxon>
        <taxon>Alveolata</taxon>
        <taxon>Apicomplexa</taxon>
        <taxon>Conoidasida</taxon>
        <taxon>Gregarinasina</taxon>
        <taxon>Eugregarinorida</taxon>
        <taxon>Gregarinidae</taxon>
        <taxon>Gregarina</taxon>
    </lineage>
</organism>
<dbReference type="PROSITE" id="PS51257">
    <property type="entry name" value="PROKAR_LIPOPROTEIN"/>
    <property type="match status" value="1"/>
</dbReference>
<dbReference type="AlphaFoldDB" id="A0A023B7T9"/>
<evidence type="ECO:0008006" key="4">
    <source>
        <dbReference type="Google" id="ProtNLM"/>
    </source>
</evidence>
<dbReference type="EMBL" id="AFNH02000499">
    <property type="protein sequence ID" value="EZG67805.1"/>
    <property type="molecule type" value="Genomic_DNA"/>
</dbReference>
<dbReference type="Proteomes" id="UP000019763">
    <property type="component" value="Unassembled WGS sequence"/>
</dbReference>
<name>A0A023B7T9_GRENI</name>
<evidence type="ECO:0000313" key="3">
    <source>
        <dbReference type="Proteomes" id="UP000019763"/>
    </source>
</evidence>
<feature type="chain" id="PRO_5001511595" description="Transmembrane protein" evidence="1">
    <location>
        <begin position="18"/>
        <end position="317"/>
    </location>
</feature>